<feature type="chain" id="PRO_5038947413" description="Lipoprotein" evidence="1">
    <location>
        <begin position="24"/>
        <end position="159"/>
    </location>
</feature>
<dbReference type="STRING" id="1963.AQJ27_27065"/>
<keyword evidence="3" id="KW-1185">Reference proteome</keyword>
<evidence type="ECO:0000313" key="2">
    <source>
        <dbReference type="EMBL" id="GAX53014.1"/>
    </source>
</evidence>
<organism evidence="2 3">
    <name type="scientific">Streptomyces olivochromogenes</name>
    <dbReference type="NCBI Taxonomy" id="1963"/>
    <lineage>
        <taxon>Bacteria</taxon>
        <taxon>Bacillati</taxon>
        <taxon>Actinomycetota</taxon>
        <taxon>Actinomycetes</taxon>
        <taxon>Kitasatosporales</taxon>
        <taxon>Streptomycetaceae</taxon>
        <taxon>Streptomyces</taxon>
    </lineage>
</organism>
<dbReference type="Proteomes" id="UP000217446">
    <property type="component" value="Unassembled WGS sequence"/>
</dbReference>
<feature type="signal peptide" evidence="1">
    <location>
        <begin position="1"/>
        <end position="23"/>
    </location>
</feature>
<dbReference type="RefSeq" id="WP_067374156.1">
    <property type="nucleotide sequence ID" value="NZ_BDQI01000009.1"/>
</dbReference>
<dbReference type="Pfam" id="PF12028">
    <property type="entry name" value="DUF3515"/>
    <property type="match status" value="1"/>
</dbReference>
<reference evidence="3" key="1">
    <citation type="submission" date="2017-05" db="EMBL/GenBank/DDBJ databases">
        <title>Streptomyces olivochromogenes NBRC 3561 whole genome shotgun sequence.</title>
        <authorList>
            <person name="Dohra H."/>
            <person name="Kodani S."/>
        </authorList>
    </citation>
    <scope>NUCLEOTIDE SEQUENCE [LARGE SCALE GENOMIC DNA]</scope>
    <source>
        <strain evidence="3">NBRC 3561</strain>
    </source>
</reference>
<accession>A0A250VG08</accession>
<dbReference type="AlphaFoldDB" id="A0A250VG08"/>
<protein>
    <recommendedName>
        <fullName evidence="4">Lipoprotein</fullName>
    </recommendedName>
</protein>
<sequence>MEMTSARRLAQAGVIAVCAAALAACGASSRSYNVSGAPGGDSAACSGLVGKAPQKLGGYKRSDSDQKGTAVWGDGDVVLRCGNISDVPESASCTSVKGVDWVVNARKTHDGVKTVLSYGRSPAAEVTVSQQIKDQDAVIGKVSGIVSGLTKQKTCAKRS</sequence>
<evidence type="ECO:0000313" key="3">
    <source>
        <dbReference type="Proteomes" id="UP000217446"/>
    </source>
</evidence>
<dbReference type="EMBL" id="BDQI01000009">
    <property type="protein sequence ID" value="GAX53014.1"/>
    <property type="molecule type" value="Genomic_DNA"/>
</dbReference>
<name>A0A250VG08_STROL</name>
<keyword evidence="1" id="KW-0732">Signal</keyword>
<dbReference type="PROSITE" id="PS51257">
    <property type="entry name" value="PROKAR_LIPOPROTEIN"/>
    <property type="match status" value="1"/>
</dbReference>
<proteinExistence type="predicted"/>
<dbReference type="InterPro" id="IPR021903">
    <property type="entry name" value="DUF3515"/>
</dbReference>
<gene>
    <name evidence="2" type="ORF">SO3561_04539</name>
</gene>
<evidence type="ECO:0000256" key="1">
    <source>
        <dbReference type="SAM" id="SignalP"/>
    </source>
</evidence>
<comment type="caution">
    <text evidence="2">The sequence shown here is derived from an EMBL/GenBank/DDBJ whole genome shotgun (WGS) entry which is preliminary data.</text>
</comment>
<evidence type="ECO:0008006" key="4">
    <source>
        <dbReference type="Google" id="ProtNLM"/>
    </source>
</evidence>